<comment type="caution">
    <text evidence="3">The sequence shown here is derived from an EMBL/GenBank/DDBJ whole genome shotgun (WGS) entry which is preliminary data.</text>
</comment>
<dbReference type="EMBL" id="VJOM01000007">
    <property type="protein sequence ID" value="TSE32842.1"/>
    <property type="molecule type" value="Genomic_DNA"/>
</dbReference>
<dbReference type="InterPro" id="IPR002762">
    <property type="entry name" value="CbiX-like"/>
</dbReference>
<sequence length="155" mass="15814">MRVMHDAPQAPPAPVGRGPLADDPHGLILLAHGARDPAWAAPFERVAAAVRAARPQTPVALAFLEFMTPDLPTAGAALAAAGCRAVTVLPLFLGVGGHVRKDLPRLLDGLRARFPAVTWHLAPAIGEDARLLAAMTAIALDALSPPPGAGDATGG</sequence>
<gene>
    <name evidence="3" type="ORF">Ttaiw_00950</name>
</gene>
<evidence type="ECO:0000313" key="4">
    <source>
        <dbReference type="Proteomes" id="UP000317763"/>
    </source>
</evidence>
<protein>
    <submittedName>
        <fullName evidence="3">CbiX</fullName>
    </submittedName>
</protein>
<keyword evidence="2" id="KW-0456">Lyase</keyword>
<dbReference type="CDD" id="cd03416">
    <property type="entry name" value="CbiX_SirB_N"/>
    <property type="match status" value="1"/>
</dbReference>
<dbReference type="Gene3D" id="3.40.50.1400">
    <property type="match status" value="1"/>
</dbReference>
<evidence type="ECO:0000256" key="2">
    <source>
        <dbReference type="ARBA" id="ARBA00023239"/>
    </source>
</evidence>
<name>A0A554XAI1_9BURK</name>
<dbReference type="STRING" id="307486.GCA_000807215_00834"/>
<accession>A0A554XAI1</accession>
<dbReference type="GO" id="GO:0046872">
    <property type="term" value="F:metal ion binding"/>
    <property type="evidence" value="ECO:0007669"/>
    <property type="project" value="UniProtKB-KW"/>
</dbReference>
<dbReference type="SUPFAM" id="SSF53800">
    <property type="entry name" value="Chelatase"/>
    <property type="match status" value="1"/>
</dbReference>
<dbReference type="InterPro" id="IPR050963">
    <property type="entry name" value="Sirohydro_Cobaltochel/CbiX"/>
</dbReference>
<dbReference type="Proteomes" id="UP000317763">
    <property type="component" value="Unassembled WGS sequence"/>
</dbReference>
<dbReference type="AlphaFoldDB" id="A0A554XAI1"/>
<dbReference type="PANTHER" id="PTHR33542:SF5">
    <property type="entry name" value="FERROCHELATASE CHE1"/>
    <property type="match status" value="1"/>
</dbReference>
<evidence type="ECO:0000313" key="3">
    <source>
        <dbReference type="EMBL" id="TSE32842.1"/>
    </source>
</evidence>
<dbReference type="PANTHER" id="PTHR33542">
    <property type="entry name" value="SIROHYDROCHLORIN FERROCHELATASE, CHLOROPLASTIC"/>
    <property type="match status" value="1"/>
</dbReference>
<dbReference type="GO" id="GO:0016829">
    <property type="term" value="F:lyase activity"/>
    <property type="evidence" value="ECO:0007669"/>
    <property type="project" value="UniProtKB-KW"/>
</dbReference>
<proteinExistence type="predicted"/>
<reference evidence="3 4" key="1">
    <citation type="submission" date="2019-07" db="EMBL/GenBank/DDBJ databases">
        <title>Tepidimonas taiwanensis I1-1 draft genome.</title>
        <authorList>
            <person name="Da Costa M.S."/>
            <person name="Froufe H.J.C."/>
            <person name="Egas C."/>
            <person name="Albuquerque L."/>
        </authorList>
    </citation>
    <scope>NUCLEOTIDE SEQUENCE [LARGE SCALE GENOMIC DNA]</scope>
    <source>
        <strain evidence="3 4">I1-1</strain>
    </source>
</reference>
<evidence type="ECO:0000256" key="1">
    <source>
        <dbReference type="ARBA" id="ARBA00022723"/>
    </source>
</evidence>
<organism evidence="3 4">
    <name type="scientific">Tepidimonas taiwanensis</name>
    <dbReference type="NCBI Taxonomy" id="307486"/>
    <lineage>
        <taxon>Bacteria</taxon>
        <taxon>Pseudomonadati</taxon>
        <taxon>Pseudomonadota</taxon>
        <taxon>Betaproteobacteria</taxon>
        <taxon>Burkholderiales</taxon>
        <taxon>Tepidimonas</taxon>
    </lineage>
</organism>
<keyword evidence="4" id="KW-1185">Reference proteome</keyword>
<dbReference type="Pfam" id="PF01903">
    <property type="entry name" value="CbiX"/>
    <property type="match status" value="1"/>
</dbReference>
<keyword evidence="1" id="KW-0479">Metal-binding</keyword>